<dbReference type="InterPro" id="IPR021529">
    <property type="entry name" value="DUF2798"/>
</dbReference>
<dbReference type="OrthoDB" id="7062363at2"/>
<proteinExistence type="predicted"/>
<accession>A0A5M9WVT0</accession>
<dbReference type="EMBL" id="RIAS01000010">
    <property type="protein sequence ID" value="KAA8785787.1"/>
    <property type="molecule type" value="Genomic_DNA"/>
</dbReference>
<sequence length="161" mass="17836">MPVSKKEQVVFGLMMCTGMVVVMMTFNLWHTGMLGQMSVMQLFLQFVLCFVIAFFVESFIVGPIARKITFSFSFARSSKIKGVVTMSFFMVIGMVLLMSLYGIITAYTAGQLEGDSVINAYLHTIVRNFGLALPYQLIVLGPLVRYVFGKLFKGPAAVVSV</sequence>
<organism evidence="2 3">
    <name type="scientific">Paenibacillus amylolyticus</name>
    <dbReference type="NCBI Taxonomy" id="1451"/>
    <lineage>
        <taxon>Bacteria</taxon>
        <taxon>Bacillati</taxon>
        <taxon>Bacillota</taxon>
        <taxon>Bacilli</taxon>
        <taxon>Bacillales</taxon>
        <taxon>Paenibacillaceae</taxon>
        <taxon>Paenibacillus</taxon>
    </lineage>
</organism>
<dbReference type="AlphaFoldDB" id="A0A5M9WVT0"/>
<comment type="caution">
    <text evidence="2">The sequence shown here is derived from an EMBL/GenBank/DDBJ whole genome shotgun (WGS) entry which is preliminary data.</text>
</comment>
<dbReference type="Pfam" id="PF11391">
    <property type="entry name" value="DUF2798"/>
    <property type="match status" value="2"/>
</dbReference>
<evidence type="ECO:0008006" key="4">
    <source>
        <dbReference type="Google" id="ProtNLM"/>
    </source>
</evidence>
<gene>
    <name evidence="2" type="ORF">EC604_18300</name>
</gene>
<keyword evidence="1" id="KW-1133">Transmembrane helix</keyword>
<feature type="transmembrane region" description="Helical" evidence="1">
    <location>
        <begin position="9"/>
        <end position="30"/>
    </location>
</feature>
<feature type="transmembrane region" description="Helical" evidence="1">
    <location>
        <begin position="83"/>
        <end position="109"/>
    </location>
</feature>
<feature type="transmembrane region" description="Helical" evidence="1">
    <location>
        <begin position="129"/>
        <end position="148"/>
    </location>
</feature>
<keyword evidence="1" id="KW-0812">Transmembrane</keyword>
<reference evidence="2 3" key="1">
    <citation type="journal article" date="2019" name="J. Ind. Microbiol. Biotechnol.">
        <title>Paenibacillus amylolyticus 27C64 has a diverse set of carbohydrate-active enzymes and complete pectin deconstruction system.</title>
        <authorList>
            <person name="Keggi C."/>
            <person name="Doran-Peterson J."/>
        </authorList>
    </citation>
    <scope>NUCLEOTIDE SEQUENCE [LARGE SCALE GENOMIC DNA]</scope>
    <source>
        <strain evidence="2 3">27C64</strain>
    </source>
</reference>
<protein>
    <recommendedName>
        <fullName evidence="4">DUF2798 domain-containing protein</fullName>
    </recommendedName>
</protein>
<evidence type="ECO:0000313" key="2">
    <source>
        <dbReference type="EMBL" id="KAA8785787.1"/>
    </source>
</evidence>
<evidence type="ECO:0000256" key="1">
    <source>
        <dbReference type="SAM" id="Phobius"/>
    </source>
</evidence>
<feature type="transmembrane region" description="Helical" evidence="1">
    <location>
        <begin position="42"/>
        <end position="62"/>
    </location>
</feature>
<evidence type="ECO:0000313" key="3">
    <source>
        <dbReference type="Proteomes" id="UP000323664"/>
    </source>
</evidence>
<name>A0A5M9WVT0_PAEAM</name>
<keyword evidence="1" id="KW-0472">Membrane</keyword>
<dbReference type="Proteomes" id="UP000323664">
    <property type="component" value="Unassembled WGS sequence"/>
</dbReference>